<evidence type="ECO:0000313" key="2">
    <source>
        <dbReference type="EMBL" id="MDI1486112.1"/>
    </source>
</evidence>
<keyword evidence="1" id="KW-1133">Transmembrane helix</keyword>
<dbReference type="Proteomes" id="UP001161017">
    <property type="component" value="Unassembled WGS sequence"/>
</dbReference>
<keyword evidence="3" id="KW-1185">Reference proteome</keyword>
<keyword evidence="1" id="KW-0472">Membrane</keyword>
<dbReference type="EMBL" id="JAPUFD010000002">
    <property type="protein sequence ID" value="MDI1486112.1"/>
    <property type="molecule type" value="Genomic_DNA"/>
</dbReference>
<protein>
    <submittedName>
        <fullName evidence="2">Uncharacterized protein</fullName>
    </submittedName>
</protein>
<gene>
    <name evidence="2" type="ORF">OHK93_004302</name>
</gene>
<sequence length="223" mass="22410">MATSSSASSIHANCPSGSSFTACNYGVRFLGCCSSTISTNDVCGSGCPSSSLQPLSFDKQYYTEVTDGQCDSSEGKWYSCPDLDPPFVGCCTTNACQNGCPAGGLVPAKLSEDQAQQAPYAPLIEGLISAASTGSSAAATTAAVASSTMALGSTAFASATASPASPTASPSSVRPSTIVGAVIGGVVGGIIISASIAAFLIFYRRWRKNQKQGSRPEADGEPA</sequence>
<name>A0AA43QI42_9LECA</name>
<comment type="caution">
    <text evidence="2">The sequence shown here is derived from an EMBL/GenBank/DDBJ whole genome shotgun (WGS) entry which is preliminary data.</text>
</comment>
<evidence type="ECO:0000256" key="1">
    <source>
        <dbReference type="SAM" id="Phobius"/>
    </source>
</evidence>
<evidence type="ECO:0000313" key="3">
    <source>
        <dbReference type="Proteomes" id="UP001161017"/>
    </source>
</evidence>
<organism evidence="2 3">
    <name type="scientific">Ramalina farinacea</name>
    <dbReference type="NCBI Taxonomy" id="258253"/>
    <lineage>
        <taxon>Eukaryota</taxon>
        <taxon>Fungi</taxon>
        <taxon>Dikarya</taxon>
        <taxon>Ascomycota</taxon>
        <taxon>Pezizomycotina</taxon>
        <taxon>Lecanoromycetes</taxon>
        <taxon>OSLEUM clade</taxon>
        <taxon>Lecanoromycetidae</taxon>
        <taxon>Lecanorales</taxon>
        <taxon>Lecanorineae</taxon>
        <taxon>Ramalinaceae</taxon>
        <taxon>Ramalina</taxon>
    </lineage>
</organism>
<keyword evidence="1" id="KW-0812">Transmembrane</keyword>
<feature type="transmembrane region" description="Helical" evidence="1">
    <location>
        <begin position="178"/>
        <end position="203"/>
    </location>
</feature>
<reference evidence="2" key="1">
    <citation type="journal article" date="2023" name="Genome Biol. Evol.">
        <title>First Whole Genome Sequence and Flow Cytometry Genome Size Data for the Lichen-Forming Fungus Ramalina farinacea (Ascomycota).</title>
        <authorList>
            <person name="Llewellyn T."/>
            <person name="Mian S."/>
            <person name="Hill R."/>
            <person name="Leitch I.J."/>
            <person name="Gaya E."/>
        </authorList>
    </citation>
    <scope>NUCLEOTIDE SEQUENCE</scope>
    <source>
        <strain evidence="2">LIQ254RAFAR</strain>
    </source>
</reference>
<proteinExistence type="predicted"/>
<accession>A0AA43QI42</accession>
<dbReference type="AlphaFoldDB" id="A0AA43QI42"/>